<sequence>MNLYKRNLGYSEVGTSDSVITFEESDLEINISDEYGAEVSPLIPPPLPTPNTLNSQFTYDEEAHDIPLDHFNILKLYHPRQNPIRVYQRIPNNTPCPSNFKSITNFAGVSETSENYWKSLDKSNLLLIYFTFTFIILIILVIIIIHSIYKPNF</sequence>
<name>A0A137PDM3_CONC2</name>
<reference evidence="2 3" key="1">
    <citation type="journal article" date="2015" name="Genome Biol. Evol.">
        <title>Phylogenomic analyses indicate that early fungi evolved digesting cell walls of algal ancestors of land plants.</title>
        <authorList>
            <person name="Chang Y."/>
            <person name="Wang S."/>
            <person name="Sekimoto S."/>
            <person name="Aerts A.L."/>
            <person name="Choi C."/>
            <person name="Clum A."/>
            <person name="LaButti K.M."/>
            <person name="Lindquist E.A."/>
            <person name="Yee Ngan C."/>
            <person name="Ohm R.A."/>
            <person name="Salamov A.A."/>
            <person name="Grigoriev I.V."/>
            <person name="Spatafora J.W."/>
            <person name="Berbee M.L."/>
        </authorList>
    </citation>
    <scope>NUCLEOTIDE SEQUENCE [LARGE SCALE GENOMIC DNA]</scope>
    <source>
        <strain evidence="2 3">NRRL 28638</strain>
    </source>
</reference>
<feature type="transmembrane region" description="Helical" evidence="1">
    <location>
        <begin position="126"/>
        <end position="149"/>
    </location>
</feature>
<keyword evidence="1" id="KW-0472">Membrane</keyword>
<dbReference type="AlphaFoldDB" id="A0A137PDM3"/>
<accession>A0A137PDM3</accession>
<evidence type="ECO:0000313" key="3">
    <source>
        <dbReference type="Proteomes" id="UP000070444"/>
    </source>
</evidence>
<organism evidence="2 3">
    <name type="scientific">Conidiobolus coronatus (strain ATCC 28846 / CBS 209.66 / NRRL 28638)</name>
    <name type="common">Delacroixia coronata</name>
    <dbReference type="NCBI Taxonomy" id="796925"/>
    <lineage>
        <taxon>Eukaryota</taxon>
        <taxon>Fungi</taxon>
        <taxon>Fungi incertae sedis</taxon>
        <taxon>Zoopagomycota</taxon>
        <taxon>Entomophthoromycotina</taxon>
        <taxon>Entomophthoromycetes</taxon>
        <taxon>Entomophthorales</taxon>
        <taxon>Ancylistaceae</taxon>
        <taxon>Conidiobolus</taxon>
    </lineage>
</organism>
<dbReference type="Proteomes" id="UP000070444">
    <property type="component" value="Unassembled WGS sequence"/>
</dbReference>
<keyword evidence="3" id="KW-1185">Reference proteome</keyword>
<dbReference type="EMBL" id="KQ964441">
    <property type="protein sequence ID" value="KXN73103.1"/>
    <property type="molecule type" value="Genomic_DNA"/>
</dbReference>
<keyword evidence="1" id="KW-1133">Transmembrane helix</keyword>
<keyword evidence="1" id="KW-0812">Transmembrane</keyword>
<proteinExistence type="predicted"/>
<evidence type="ECO:0000256" key="1">
    <source>
        <dbReference type="SAM" id="Phobius"/>
    </source>
</evidence>
<gene>
    <name evidence="2" type="ORF">CONCODRAFT_77470</name>
</gene>
<protein>
    <submittedName>
        <fullName evidence="2">Uncharacterized protein</fullName>
    </submittedName>
</protein>
<evidence type="ECO:0000313" key="2">
    <source>
        <dbReference type="EMBL" id="KXN73103.1"/>
    </source>
</evidence>